<reference evidence="4" key="1">
    <citation type="journal article" name="DNA Res.">
        <title>The physiological potential of anammox bacteria as revealed by their core genome structure.</title>
        <authorList>
            <person name="Okubo T."/>
            <person name="Toyoda A."/>
            <person name="Fukuhara K."/>
            <person name="Uchiyama I."/>
            <person name="Harigaya Y."/>
            <person name="Kuroiwa M."/>
            <person name="Suzuki T."/>
            <person name="Murakami Y."/>
            <person name="Suwa Y."/>
            <person name="Takami H."/>
        </authorList>
    </citation>
    <scope>NUCLEOTIDE SEQUENCE</scope>
    <source>
        <strain evidence="4">317325-2</strain>
    </source>
</reference>
<accession>A0A809S3L7</accession>
<proteinExistence type="predicted"/>
<feature type="transmembrane region" description="Helical" evidence="3">
    <location>
        <begin position="593"/>
        <end position="614"/>
    </location>
</feature>
<keyword evidence="3" id="KW-0812">Transmembrane</keyword>
<name>A0A809S3L7_9BACT</name>
<gene>
    <name evidence="4" type="ORF">NPRO_07820</name>
</gene>
<feature type="coiled-coil region" evidence="1">
    <location>
        <begin position="393"/>
        <end position="420"/>
    </location>
</feature>
<feature type="transmembrane region" description="Helical" evidence="3">
    <location>
        <begin position="558"/>
        <end position="581"/>
    </location>
</feature>
<keyword evidence="1" id="KW-0175">Coiled coil</keyword>
<dbReference type="EMBL" id="AP021858">
    <property type="protein sequence ID" value="BBO23187.1"/>
    <property type="molecule type" value="Genomic_DNA"/>
</dbReference>
<organism evidence="4 5">
    <name type="scientific">Candidatus Nitrosymbiomonas proteolyticus</name>
    <dbReference type="NCBI Taxonomy" id="2608984"/>
    <lineage>
        <taxon>Bacteria</taxon>
        <taxon>Bacillati</taxon>
        <taxon>Armatimonadota</taxon>
        <taxon>Armatimonadota incertae sedis</taxon>
        <taxon>Candidatus Nitrosymbiomonas</taxon>
    </lineage>
</organism>
<dbReference type="Proteomes" id="UP000662873">
    <property type="component" value="Chromosome"/>
</dbReference>
<evidence type="ECO:0000256" key="2">
    <source>
        <dbReference type="SAM" id="MobiDB-lite"/>
    </source>
</evidence>
<evidence type="ECO:0000256" key="3">
    <source>
        <dbReference type="SAM" id="Phobius"/>
    </source>
</evidence>
<sequence length="660" mass="74808">MRVMARDDGVRFRLFGGLKAYKDGREVELPDKTVGTYLRLLLLSGGLAINNGEGRRLGTSESIRTLVDKANRPLGRSGQYHFKGKTGLELRFRENVGIVLEGGSWSSDILEFEEVWRRRSTAGLDELRRALAEFDDGLSIESWPKTPVFNASFNWVRERVDELQAMGEDLVAEISARSEATERNQGDGAEPMLELKDETKSQTEISGLSKRQNEPEIGVKPSTPLGEELCQPEDDRKATQIENESPFAPDDPWVLTWLYQDGDHGIDREKLDSLRNIYQIKTEDDALVILEQAGDYAREMFQSDPHRGDNLFVEPSLERIMRFGKRFFPFLRRDDLLPSLSPASQAMYDSYHVKGLKHETWFTTIAREQRRRDTTSAEPTHGLVSFGEKRFIRACALRACRSLESRAKQLRDNQKRSAENRNLLYVPAYEGEIDRMIALVLGVVHLQGYTIAELKKVESKKGGIDPRSLTLRPGESLEDRRNRASKQVWEAEVLLDAIAVPDWTKPVARSLHAEHGRILRCWADERDRIAEKQRRHRESEESLPTDKPTAYHGQRETLLLEGMSIASSWLTIIGCGVFTAMQFEPSKQLLSGPITLVQVGQTVMGVALGAWPIWIPMSHAFLKSYSNAALDGTIRSALGFWTLLLACSLIYLVYFVITRL</sequence>
<evidence type="ECO:0000313" key="4">
    <source>
        <dbReference type="EMBL" id="BBO23187.1"/>
    </source>
</evidence>
<keyword evidence="3" id="KW-1133">Transmembrane helix</keyword>
<evidence type="ECO:0000256" key="1">
    <source>
        <dbReference type="SAM" id="Coils"/>
    </source>
</evidence>
<protein>
    <submittedName>
        <fullName evidence="4">Uncharacterized protein</fullName>
    </submittedName>
</protein>
<keyword evidence="3" id="KW-0472">Membrane</keyword>
<dbReference type="AlphaFoldDB" id="A0A809S3L7"/>
<feature type="region of interest" description="Disordered" evidence="2">
    <location>
        <begin position="177"/>
        <end position="227"/>
    </location>
</feature>
<dbReference type="KEGG" id="npy:NPRO_07820"/>
<evidence type="ECO:0000313" key="5">
    <source>
        <dbReference type="Proteomes" id="UP000662873"/>
    </source>
</evidence>
<feature type="transmembrane region" description="Helical" evidence="3">
    <location>
        <begin position="634"/>
        <end position="657"/>
    </location>
</feature>